<sequence>MRSFSTISGVAGFQLSGLSARLGSVKKRGREIWFDSRDLMRAQCSHCTALSVARELEVPELGALLAQFYQKPQNLAITYGMRFEADLERELVANLGDLVAAPKEQTMEATLDLIGAGVPVIYQGVLKGGSGSMPFSGRPDFLVRGDYQLVFTDSGLTAVQLGTDSDRYSAWDAKLSQSPKPEYQVQVGLYADVLRSLNLASSSEHGLILGSRELAGFSSEVLIAQMVAQREKFIAACEEVIDSPPQRIEDIGSLICDASSYCDICEYPALCDFQRRQTNHLQLVAGITRAAVESLHRSGVKSVAALAGFSEPTDKLSQEQVEKLARQARLQQKTYDTGEVYCEVLDRSGLELLRELNPGDLFFDLEGFTFFGEPGGLEYLWGWTSADESFNYRWADTRVEERLAFEAFMNHALSLQQQFPGCRIYHYANYEQVALRKLAARFRSFEAEVEELLGKGVLVDLYKVVKQSLVISQESYSIKKLEAFYSFGRSSDVKEAMGSMEYYDQYLNSSEVEREKLKRQVIAYNQDDCASTLALYKWLKTL</sequence>
<dbReference type="InterPro" id="IPR019993">
    <property type="entry name" value="RecB_nuclease_TM0106_put"/>
</dbReference>
<proteinExistence type="predicted"/>
<name>A0A7D4UDM1_9MICO</name>
<dbReference type="KEGG" id="aqg:HRU87_06115"/>
<accession>A0A7D4UDM1</accession>
<evidence type="ECO:0000259" key="1">
    <source>
        <dbReference type="Pfam" id="PF13482"/>
    </source>
</evidence>
<dbReference type="NCBIfam" id="TIGR03491">
    <property type="entry name" value="TM0106 family RecB-like putative nuclease"/>
    <property type="match status" value="1"/>
</dbReference>
<evidence type="ECO:0000313" key="2">
    <source>
        <dbReference type="EMBL" id="QKJ25734.1"/>
    </source>
</evidence>
<dbReference type="Pfam" id="PF13482">
    <property type="entry name" value="RNase_H_2"/>
    <property type="match status" value="1"/>
</dbReference>
<gene>
    <name evidence="2" type="ORF">HRU87_06115</name>
</gene>
<dbReference type="InterPro" id="IPR038720">
    <property type="entry name" value="YprB_RNase_H-like_dom"/>
</dbReference>
<dbReference type="EMBL" id="CP054056">
    <property type="protein sequence ID" value="QKJ25734.1"/>
    <property type="molecule type" value="Genomic_DNA"/>
</dbReference>
<dbReference type="RefSeq" id="WP_173494031.1">
    <property type="nucleotide sequence ID" value="NZ_CP054056.1"/>
</dbReference>
<reference evidence="2 3" key="1">
    <citation type="submission" date="2020-05" db="EMBL/GenBank/DDBJ databases">
        <title>Aquirufa sp. strain 15G-AUS-rot a new Aquirufa species.</title>
        <authorList>
            <person name="Pitt A."/>
            <person name="Hahn M.W."/>
        </authorList>
    </citation>
    <scope>NUCLEOTIDE SEQUENCE [LARGE SCALE GENOMIC DNA]</scope>
    <source>
        <strain evidence="2 3">15G-AUS-rot</strain>
    </source>
</reference>
<dbReference type="Proteomes" id="UP000501003">
    <property type="component" value="Chromosome"/>
</dbReference>
<dbReference type="AlphaFoldDB" id="A0A7D4UDM1"/>
<dbReference type="InterPro" id="IPR012337">
    <property type="entry name" value="RNaseH-like_sf"/>
</dbReference>
<protein>
    <submittedName>
        <fullName evidence="2">TM0106 family RecB-like putative nuclease</fullName>
    </submittedName>
</protein>
<feature type="domain" description="YprB ribonuclease H-like" evidence="1">
    <location>
        <begin position="361"/>
        <end position="539"/>
    </location>
</feature>
<dbReference type="SUPFAM" id="SSF53098">
    <property type="entry name" value="Ribonuclease H-like"/>
    <property type="match status" value="1"/>
</dbReference>
<organism evidence="2 3">
    <name type="scientific">Aquiluna borgnonia</name>
    <dbReference type="NCBI Taxonomy" id="2499157"/>
    <lineage>
        <taxon>Bacteria</taxon>
        <taxon>Bacillati</taxon>
        <taxon>Actinomycetota</taxon>
        <taxon>Actinomycetes</taxon>
        <taxon>Micrococcales</taxon>
        <taxon>Microbacteriaceae</taxon>
        <taxon>Luna cluster</taxon>
        <taxon>Luna-1 subcluster</taxon>
        <taxon>Aquiluna</taxon>
    </lineage>
</organism>
<keyword evidence="3" id="KW-1185">Reference proteome</keyword>
<evidence type="ECO:0000313" key="3">
    <source>
        <dbReference type="Proteomes" id="UP000501003"/>
    </source>
</evidence>